<protein>
    <submittedName>
        <fullName evidence="1">Uncharacterized protein</fullName>
    </submittedName>
</protein>
<proteinExistence type="predicted"/>
<reference evidence="1" key="2">
    <citation type="submission" date="2022-12" db="EMBL/GenBank/DDBJ databases">
        <authorList>
            <person name="Sun Q."/>
            <person name="Kim S."/>
        </authorList>
    </citation>
    <scope>NUCLEOTIDE SEQUENCE</scope>
    <source>
        <strain evidence="1">KCTC 12344</strain>
    </source>
</reference>
<name>A0AA88C7J6_9BURK</name>
<organism evidence="1 2">
    <name type="scientific">Pseudoduganella plicata</name>
    <dbReference type="NCBI Taxonomy" id="321984"/>
    <lineage>
        <taxon>Bacteria</taxon>
        <taxon>Pseudomonadati</taxon>
        <taxon>Pseudomonadota</taxon>
        <taxon>Betaproteobacteria</taxon>
        <taxon>Burkholderiales</taxon>
        <taxon>Oxalobacteraceae</taxon>
        <taxon>Telluria group</taxon>
        <taxon>Pseudoduganella</taxon>
    </lineage>
</organism>
<reference evidence="1" key="1">
    <citation type="journal article" date="2014" name="Int. J. Syst. Evol. Microbiol.">
        <title>Complete genome sequence of Corynebacterium casei LMG S-19264T (=DSM 44701T), isolated from a smear-ripened cheese.</title>
        <authorList>
            <consortium name="US DOE Joint Genome Institute (JGI-PGF)"/>
            <person name="Walter F."/>
            <person name="Albersmeier A."/>
            <person name="Kalinowski J."/>
            <person name="Ruckert C."/>
        </authorList>
    </citation>
    <scope>NUCLEOTIDE SEQUENCE</scope>
    <source>
        <strain evidence="1">KCTC 12344</strain>
    </source>
</reference>
<comment type="caution">
    <text evidence="1">The sequence shown here is derived from an EMBL/GenBank/DDBJ whole genome shotgun (WGS) entry which is preliminary data.</text>
</comment>
<dbReference type="Proteomes" id="UP000619512">
    <property type="component" value="Unassembled WGS sequence"/>
</dbReference>
<dbReference type="AlphaFoldDB" id="A0AA88C7J6"/>
<evidence type="ECO:0000313" key="1">
    <source>
        <dbReference type="EMBL" id="GGY80945.1"/>
    </source>
</evidence>
<gene>
    <name evidence="1" type="ORF">GCM10007388_12040</name>
</gene>
<evidence type="ECO:0000313" key="2">
    <source>
        <dbReference type="Proteomes" id="UP000619512"/>
    </source>
</evidence>
<sequence>MRDTLAIVPFAEGVQIGRRVAQPRVPDRVGGHGRQRARLLAVLYACKKVQQRIAGADIKKASVGMPGNSPGAVLAQ</sequence>
<dbReference type="EMBL" id="BMWW01000002">
    <property type="protein sequence ID" value="GGY80945.1"/>
    <property type="molecule type" value="Genomic_DNA"/>
</dbReference>
<accession>A0AA88C7J6</accession>